<feature type="transmembrane region" description="Helical" evidence="1">
    <location>
        <begin position="112"/>
        <end position="133"/>
    </location>
</feature>
<dbReference type="InterPro" id="IPR052734">
    <property type="entry name" value="Nod_factor_acetyltransferase"/>
</dbReference>
<evidence type="ECO:0000313" key="3">
    <source>
        <dbReference type="EMBL" id="OXB05066.1"/>
    </source>
</evidence>
<keyword evidence="1" id="KW-0472">Membrane</keyword>
<feature type="transmembrane region" description="Helical" evidence="1">
    <location>
        <begin position="291"/>
        <end position="311"/>
    </location>
</feature>
<keyword evidence="5" id="KW-1185">Reference proteome</keyword>
<sequence>MREKNTRIKNIDLLKGILIILVIIGHVIQGALSESIWRTLIYSFHMPLFIGITGYLLNINTISELNLYDLFKKYFLRIILPWIIAFISYYIISCILGTNLFSIAKFKNSIIYPFYHLWFIPGFLSWILLTWLFKKLFTNYNIILILGLLISITFIILYKYSSIYTQIPFLNRIFSILIYTFRPYFYIFFLIGISYRNKTIKKLRLIEIITPFIFLGLVVYLFFYDSVILSILNFFLLNLSILNLCLKLALTDSLFESKSIQWLGINSLGIYLWHVLPILISKYLVGTQSLIKFYLITIILEVLFIILYKILVKVNFFKKYIFGM</sequence>
<dbReference type="EMBL" id="MUHB01000008">
    <property type="protein sequence ID" value="OXB05066.1"/>
    <property type="molecule type" value="Genomic_DNA"/>
</dbReference>
<dbReference type="PANTHER" id="PTHR37312">
    <property type="entry name" value="MEMBRANE-BOUND ACYLTRANSFERASE YKRP-RELATED"/>
    <property type="match status" value="1"/>
</dbReference>
<dbReference type="Proteomes" id="UP000184216">
    <property type="component" value="Unassembled WGS sequence"/>
</dbReference>
<accession>A0AB36P181</accession>
<dbReference type="InterPro" id="IPR002656">
    <property type="entry name" value="Acyl_transf_3_dom"/>
</dbReference>
<keyword evidence="1" id="KW-1133">Transmembrane helix</keyword>
<protein>
    <submittedName>
        <fullName evidence="4">Fucose 4-O-acetylase</fullName>
    </submittedName>
</protein>
<evidence type="ECO:0000313" key="5">
    <source>
        <dbReference type="Proteomes" id="UP000184216"/>
    </source>
</evidence>
<feature type="transmembrane region" description="Helical" evidence="1">
    <location>
        <begin position="262"/>
        <end position="285"/>
    </location>
</feature>
<feature type="transmembrane region" description="Helical" evidence="1">
    <location>
        <begin position="140"/>
        <end position="161"/>
    </location>
</feature>
<evidence type="ECO:0000256" key="1">
    <source>
        <dbReference type="SAM" id="Phobius"/>
    </source>
</evidence>
<dbReference type="Pfam" id="PF01757">
    <property type="entry name" value="Acyl_transf_3"/>
    <property type="match status" value="1"/>
</dbReference>
<gene>
    <name evidence="3" type="ORF">B0A72_11365</name>
    <name evidence="4" type="ORF">SAMN05444387_0237</name>
</gene>
<dbReference type="EMBL" id="FRBX01000001">
    <property type="protein sequence ID" value="SHL29028.1"/>
    <property type="molecule type" value="Genomic_DNA"/>
</dbReference>
<feature type="transmembrane region" description="Helical" evidence="1">
    <location>
        <begin position="44"/>
        <end position="62"/>
    </location>
</feature>
<proteinExistence type="predicted"/>
<name>A0AB36P181_9FLAO</name>
<dbReference type="Proteomes" id="UP000198431">
    <property type="component" value="Unassembled WGS sequence"/>
</dbReference>
<reference evidence="4 5" key="2">
    <citation type="submission" date="2016-11" db="EMBL/GenBank/DDBJ databases">
        <authorList>
            <person name="Varghese N."/>
            <person name="Submissions S."/>
        </authorList>
    </citation>
    <scope>NUCLEOTIDE SEQUENCE [LARGE SCALE GENOMIC DNA]</scope>
    <source>
        <strain evidence="4 5">DSM 6368</strain>
    </source>
</reference>
<feature type="transmembrane region" description="Helical" evidence="1">
    <location>
        <begin position="74"/>
        <end position="92"/>
    </location>
</feature>
<dbReference type="RefSeq" id="WP_073393117.1">
    <property type="nucleotide sequence ID" value="NZ_FRBX01000001.1"/>
</dbReference>
<evidence type="ECO:0000259" key="2">
    <source>
        <dbReference type="Pfam" id="PF01757"/>
    </source>
</evidence>
<evidence type="ECO:0000313" key="6">
    <source>
        <dbReference type="Proteomes" id="UP000198431"/>
    </source>
</evidence>
<dbReference type="AlphaFoldDB" id="A0AB36P181"/>
<feature type="transmembrane region" description="Helical" evidence="1">
    <location>
        <begin position="229"/>
        <end position="250"/>
    </location>
</feature>
<feature type="transmembrane region" description="Helical" evidence="1">
    <location>
        <begin position="12"/>
        <end position="32"/>
    </location>
</feature>
<dbReference type="PANTHER" id="PTHR37312:SF1">
    <property type="entry name" value="MEMBRANE-BOUND ACYLTRANSFERASE YKRP-RELATED"/>
    <property type="match status" value="1"/>
</dbReference>
<reference evidence="3 6" key="1">
    <citation type="submission" date="2016-11" db="EMBL/GenBank/DDBJ databases">
        <title>Whole genomes of Flavobacteriaceae.</title>
        <authorList>
            <person name="Stine C."/>
            <person name="Li C."/>
            <person name="Tadesse D."/>
        </authorList>
    </citation>
    <scope>NUCLEOTIDE SEQUENCE [LARGE SCALE GENOMIC DNA]</scope>
    <source>
        <strain evidence="3 6">ATCC 19366</strain>
    </source>
</reference>
<feature type="transmembrane region" description="Helical" evidence="1">
    <location>
        <begin position="173"/>
        <end position="193"/>
    </location>
</feature>
<keyword evidence="1" id="KW-0812">Transmembrane</keyword>
<dbReference type="GO" id="GO:0016747">
    <property type="term" value="F:acyltransferase activity, transferring groups other than amino-acyl groups"/>
    <property type="evidence" value="ECO:0007669"/>
    <property type="project" value="InterPro"/>
</dbReference>
<organism evidence="3 6">
    <name type="scientific">Flavobacterium pectinovorum</name>
    <dbReference type="NCBI Taxonomy" id="29533"/>
    <lineage>
        <taxon>Bacteria</taxon>
        <taxon>Pseudomonadati</taxon>
        <taxon>Bacteroidota</taxon>
        <taxon>Flavobacteriia</taxon>
        <taxon>Flavobacteriales</taxon>
        <taxon>Flavobacteriaceae</taxon>
        <taxon>Flavobacterium</taxon>
    </lineage>
</organism>
<feature type="transmembrane region" description="Helical" evidence="1">
    <location>
        <begin position="205"/>
        <end position="223"/>
    </location>
</feature>
<evidence type="ECO:0000313" key="4">
    <source>
        <dbReference type="EMBL" id="SHL29028.1"/>
    </source>
</evidence>
<feature type="domain" description="Acyltransferase 3" evidence="2">
    <location>
        <begin position="9"/>
        <end position="305"/>
    </location>
</feature>
<comment type="caution">
    <text evidence="3">The sequence shown here is derived from an EMBL/GenBank/DDBJ whole genome shotgun (WGS) entry which is preliminary data.</text>
</comment>